<feature type="transmembrane region" description="Helical" evidence="2">
    <location>
        <begin position="178"/>
        <end position="194"/>
    </location>
</feature>
<gene>
    <name evidence="3" type="ordered locus">BURPS1710b_A1831</name>
</gene>
<feature type="region of interest" description="Disordered" evidence="1">
    <location>
        <begin position="293"/>
        <end position="318"/>
    </location>
</feature>
<proteinExistence type="predicted"/>
<sequence>MRRRTTSGTRRGKRSLRDRGPPPPACPIHVFPPASMEQRFVLLVLLCALLHAVWNALLHASEDRVAQLGTMSVPYLLAGAAGALALPPPPAPAWPYVAASALLELGYCAALLRAYRSGDFSRIYPIARGLSPLTVCALALIALGERPTPFALAGIALVSLGIASLALRRGLRWSGESVPYALVTGLFIAAYSVVDGRGVRLAGDPLAYVAWVYLLWNAPQFALICRLRGWRALARRRLARARGRRAIARRVCDRDRRVPASAGRHRVRAARDELDLRHRDRLVRAARAAERAPARRVRARRRGRDADPDVTRRGGARAARRNSCRMPVFATICVRVLDGFAMPTIDDATAFDDARC</sequence>
<feature type="transmembrane region" description="Helical" evidence="2">
    <location>
        <begin position="150"/>
        <end position="166"/>
    </location>
</feature>
<evidence type="ECO:0000313" key="3">
    <source>
        <dbReference type="EMBL" id="ABA52532.1"/>
    </source>
</evidence>
<dbReference type="Proteomes" id="UP000002700">
    <property type="component" value="Chromosome II"/>
</dbReference>
<feature type="transmembrane region" description="Helical" evidence="2">
    <location>
        <begin position="206"/>
        <end position="227"/>
    </location>
</feature>
<evidence type="ECO:0000313" key="4">
    <source>
        <dbReference type="Proteomes" id="UP000002700"/>
    </source>
</evidence>
<dbReference type="KEGG" id="bpm:BURPS1710b_A1831"/>
<evidence type="ECO:0000256" key="2">
    <source>
        <dbReference type="SAM" id="Phobius"/>
    </source>
</evidence>
<feature type="transmembrane region" description="Helical" evidence="2">
    <location>
        <begin position="40"/>
        <end position="58"/>
    </location>
</feature>
<feature type="transmembrane region" description="Helical" evidence="2">
    <location>
        <begin position="93"/>
        <end position="114"/>
    </location>
</feature>
<feature type="compositionally biased region" description="Basic residues" evidence="1">
    <location>
        <begin position="294"/>
        <end position="303"/>
    </location>
</feature>
<accession>Q3JHG6</accession>
<dbReference type="SUPFAM" id="SSF103481">
    <property type="entry name" value="Multidrug resistance efflux transporter EmrE"/>
    <property type="match status" value="1"/>
</dbReference>
<keyword evidence="2" id="KW-0472">Membrane</keyword>
<feature type="compositionally biased region" description="Basic residues" evidence="1">
    <location>
        <begin position="1"/>
        <end position="14"/>
    </location>
</feature>
<keyword evidence="2" id="KW-0812">Transmembrane</keyword>
<dbReference type="EnsemblBacteria" id="ABA52532">
    <property type="protein sequence ID" value="ABA52532"/>
    <property type="gene ID" value="BURPS1710b_A1831"/>
</dbReference>
<keyword evidence="2" id="KW-1133">Transmembrane helix</keyword>
<organism evidence="3 4">
    <name type="scientific">Burkholderia pseudomallei (strain 1710b)</name>
    <dbReference type="NCBI Taxonomy" id="320372"/>
    <lineage>
        <taxon>Bacteria</taxon>
        <taxon>Pseudomonadati</taxon>
        <taxon>Pseudomonadota</taxon>
        <taxon>Betaproteobacteria</taxon>
        <taxon>Burkholderiales</taxon>
        <taxon>Burkholderiaceae</taxon>
        <taxon>Burkholderia</taxon>
        <taxon>pseudomallei group</taxon>
    </lineage>
</organism>
<name>Q3JHG6_BURP1</name>
<feature type="region of interest" description="Disordered" evidence="1">
    <location>
        <begin position="1"/>
        <end position="24"/>
    </location>
</feature>
<feature type="transmembrane region" description="Helical" evidence="2">
    <location>
        <begin position="126"/>
        <end position="144"/>
    </location>
</feature>
<dbReference type="InterPro" id="IPR037185">
    <property type="entry name" value="EmrE-like"/>
</dbReference>
<dbReference type="Gene3D" id="1.10.3730.20">
    <property type="match status" value="1"/>
</dbReference>
<protein>
    <submittedName>
        <fullName evidence="3">Membrane protein, putative</fullName>
    </submittedName>
</protein>
<reference evidence="3 4" key="1">
    <citation type="submission" date="2005-09" db="EMBL/GenBank/DDBJ databases">
        <authorList>
            <person name="Woods D.E."/>
            <person name="Nierman W.C."/>
        </authorList>
    </citation>
    <scope>NUCLEOTIDE SEQUENCE [LARGE SCALE GENOMIC DNA]</scope>
    <source>
        <strain evidence="3 4">1710b</strain>
    </source>
</reference>
<evidence type="ECO:0000256" key="1">
    <source>
        <dbReference type="SAM" id="MobiDB-lite"/>
    </source>
</evidence>
<dbReference type="AlphaFoldDB" id="Q3JHG6"/>
<dbReference type="EMBL" id="CP000125">
    <property type="protein sequence ID" value="ABA52532.1"/>
    <property type="molecule type" value="Genomic_DNA"/>
</dbReference>
<dbReference type="HOGENOM" id="CLU_777733_0_0_4"/>